<dbReference type="RefSeq" id="WP_270920786.1">
    <property type="nucleotide sequence ID" value="NZ_CP127247.1"/>
</dbReference>
<evidence type="ECO:0000313" key="3">
    <source>
        <dbReference type="Proteomes" id="UP001238334"/>
    </source>
</evidence>
<proteinExistence type="predicted"/>
<organism evidence="2 3">
    <name type="scientific">Parasedimentitalea psychrophila</name>
    <dbReference type="NCBI Taxonomy" id="2997337"/>
    <lineage>
        <taxon>Bacteria</taxon>
        <taxon>Pseudomonadati</taxon>
        <taxon>Pseudomonadota</taxon>
        <taxon>Alphaproteobacteria</taxon>
        <taxon>Rhodobacterales</taxon>
        <taxon>Paracoccaceae</taxon>
        <taxon>Parasedimentitalea</taxon>
    </lineage>
</organism>
<dbReference type="PANTHER" id="PTHR33840">
    <property type="match status" value="1"/>
</dbReference>
<dbReference type="Proteomes" id="UP001238334">
    <property type="component" value="Chromosome"/>
</dbReference>
<feature type="domain" description="T6SS Phospholipase effector Tle1-like catalytic" evidence="1">
    <location>
        <begin position="3"/>
        <end position="253"/>
    </location>
</feature>
<name>A0A9Y2KXK4_9RHOB</name>
<keyword evidence="3" id="KW-1185">Reference proteome</keyword>
<sequence length="346" mass="39733">MSKNIVLFSDGTGQDGGTGSDSNVYKLFKAVENRTPKQIAFYDRGLGTDRWWLSGKVSGAGISKNIIECYRFIFDNYETEDQIYLFGFSRGAATVRSLTGFINLFGILPKSRPELIDIAYKIYKIRNAEKRKKLAKEFCERHHTMWIKVKFLGVWDTVPALGAPLKSLSHFLDAIPFFRHKFHDFSLSRCVENAFHALAIDDERKSFHPKLWDVETEPSQSMKQVWFSGMHTDVGGGYEDGTLSRISLKWMVDNATDCQLRIWDDSFLDLPSSEIDFVADANSFMNNSRSSFWTKLYRKKIREWPMRDAQGVARGKPDIHSSVSLRTINRDNNAELPYRPWIGNPP</sequence>
<dbReference type="Pfam" id="PF09994">
    <property type="entry name" value="T6SS_Tle1-like_cat"/>
    <property type="match status" value="1"/>
</dbReference>
<dbReference type="InterPro" id="IPR018712">
    <property type="entry name" value="Tle1-like_cat"/>
</dbReference>
<accession>A0A9Y2KXK4</accession>
<reference evidence="2 3" key="1">
    <citation type="submission" date="2023-06" db="EMBL/GenBank/DDBJ databases">
        <title>Parasedimentitalea psychrophila sp. nov., a psychrophilic bacterium isolated from deep-sea sediment.</title>
        <authorList>
            <person name="Li A."/>
        </authorList>
    </citation>
    <scope>NUCLEOTIDE SEQUENCE [LARGE SCALE GENOMIC DNA]</scope>
    <source>
        <strain evidence="2 3">QS115</strain>
    </source>
</reference>
<protein>
    <submittedName>
        <fullName evidence="2">DUF2235 domain-containing protein</fullName>
    </submittedName>
</protein>
<dbReference type="AlphaFoldDB" id="A0A9Y2KXK4"/>
<dbReference type="KEGG" id="ppso:QPJ95_18570"/>
<dbReference type="EMBL" id="CP127247">
    <property type="protein sequence ID" value="WIY24523.1"/>
    <property type="molecule type" value="Genomic_DNA"/>
</dbReference>
<evidence type="ECO:0000313" key="2">
    <source>
        <dbReference type="EMBL" id="WIY24523.1"/>
    </source>
</evidence>
<gene>
    <name evidence="2" type="ORF">QPJ95_18570</name>
</gene>
<evidence type="ECO:0000259" key="1">
    <source>
        <dbReference type="Pfam" id="PF09994"/>
    </source>
</evidence>
<dbReference type="PANTHER" id="PTHR33840:SF1">
    <property type="entry name" value="TLE1 PHOSPHOLIPASE DOMAIN-CONTAINING PROTEIN"/>
    <property type="match status" value="1"/>
</dbReference>